<reference evidence="8 9" key="1">
    <citation type="submission" date="2007-08" db="EMBL/GenBank/DDBJ databases">
        <title>Complete sequence of Thermotoga lettingae TMO.</title>
        <authorList>
            <consortium name="US DOE Joint Genome Institute"/>
            <person name="Copeland A."/>
            <person name="Lucas S."/>
            <person name="Lapidus A."/>
            <person name="Barry K."/>
            <person name="Glavina del Rio T."/>
            <person name="Dalin E."/>
            <person name="Tice H."/>
            <person name="Pitluck S."/>
            <person name="Foster B."/>
            <person name="Bruce D."/>
            <person name="Schmutz J."/>
            <person name="Larimer F."/>
            <person name="Land M."/>
            <person name="Hauser L."/>
            <person name="Kyrpides N."/>
            <person name="Mikhailova N."/>
            <person name="Nelson K."/>
            <person name="Gogarten J.P."/>
            <person name="Noll K."/>
            <person name="Richardson P."/>
        </authorList>
    </citation>
    <scope>NUCLEOTIDE SEQUENCE [LARGE SCALE GENOMIC DNA]</scope>
    <source>
        <strain evidence="9">ATCC BAA-301 / DSM 14385 / NBRC 107922 / TMO</strain>
    </source>
</reference>
<name>A8F8P0_PSELT</name>
<keyword evidence="5 7" id="KW-0378">Hydrolase</keyword>
<keyword evidence="6 7" id="KW-0862">Zinc</keyword>
<keyword evidence="4 7" id="KW-0255">Endonuclease</keyword>
<evidence type="ECO:0000313" key="9">
    <source>
        <dbReference type="Proteomes" id="UP000002016"/>
    </source>
</evidence>
<dbReference type="eggNOG" id="COG0319">
    <property type="taxonomic scope" value="Bacteria"/>
</dbReference>
<evidence type="ECO:0000313" key="8">
    <source>
        <dbReference type="EMBL" id="ABV34524.1"/>
    </source>
</evidence>
<feature type="binding site" evidence="7">
    <location>
        <position position="79"/>
    </location>
    <ligand>
        <name>Zn(2+)</name>
        <dbReference type="ChEBI" id="CHEBI:29105"/>
        <note>catalytic</note>
    </ligand>
</feature>
<dbReference type="GO" id="GO:0008270">
    <property type="term" value="F:zinc ion binding"/>
    <property type="evidence" value="ECO:0007669"/>
    <property type="project" value="UniProtKB-UniRule"/>
</dbReference>
<dbReference type="SUPFAM" id="SSF55486">
    <property type="entry name" value="Metalloproteases ('zincins'), catalytic domain"/>
    <property type="match status" value="1"/>
</dbReference>
<evidence type="ECO:0000256" key="4">
    <source>
        <dbReference type="ARBA" id="ARBA00022759"/>
    </source>
</evidence>
<dbReference type="RefSeq" id="WP_012004000.1">
    <property type="nucleotide sequence ID" value="NZ_BSDV01000001.1"/>
</dbReference>
<dbReference type="OrthoDB" id="9807740at2"/>
<evidence type="ECO:0000256" key="5">
    <source>
        <dbReference type="ARBA" id="ARBA00022801"/>
    </source>
</evidence>
<proteinExistence type="inferred from homology"/>
<comment type="subcellular location">
    <subcellularLocation>
        <location evidence="7">Cytoplasm</location>
    </subcellularLocation>
</comment>
<evidence type="ECO:0000256" key="1">
    <source>
        <dbReference type="ARBA" id="ARBA00010875"/>
    </source>
</evidence>
<feature type="binding site" evidence="7">
    <location>
        <position position="89"/>
    </location>
    <ligand>
        <name>Zn(2+)</name>
        <dbReference type="ChEBI" id="CHEBI:29105"/>
        <note>catalytic</note>
    </ligand>
</feature>
<keyword evidence="2 7" id="KW-0540">Nuclease</keyword>
<keyword evidence="3 7" id="KW-0479">Metal-binding</keyword>
<dbReference type="PANTHER" id="PTHR46986">
    <property type="entry name" value="ENDORIBONUCLEASE YBEY, CHLOROPLASTIC"/>
    <property type="match status" value="1"/>
</dbReference>
<dbReference type="InterPro" id="IPR002036">
    <property type="entry name" value="YbeY"/>
</dbReference>
<keyword evidence="7" id="KW-0963">Cytoplasm</keyword>
<dbReference type="STRING" id="416591.Tlet_1970"/>
<dbReference type="AlphaFoldDB" id="A8F8P0"/>
<dbReference type="GO" id="GO:0005737">
    <property type="term" value="C:cytoplasm"/>
    <property type="evidence" value="ECO:0007669"/>
    <property type="project" value="UniProtKB-SubCell"/>
</dbReference>
<keyword evidence="7" id="KW-0698">rRNA processing</keyword>
<reference evidence="8 9" key="2">
    <citation type="journal article" date="2009" name="Proc. Natl. Acad. Sci. U.S.A.">
        <title>On the chimeric nature, thermophilic origin, and phylogenetic placement of the Thermotogales.</title>
        <authorList>
            <person name="Zhaxybayeva O."/>
            <person name="Swithers K.S."/>
            <person name="Lapierre P."/>
            <person name="Fournier G.P."/>
            <person name="Bickhart D.M."/>
            <person name="DeBoy R.T."/>
            <person name="Nelson K.E."/>
            <person name="Nesbo C.L."/>
            <person name="Doolittle W.F."/>
            <person name="Gogarten J.P."/>
            <person name="Noll K.M."/>
        </authorList>
    </citation>
    <scope>NUCLEOTIDE SEQUENCE [LARGE SCALE GENOMIC DNA]</scope>
    <source>
        <strain evidence="9">ATCC BAA-301 / DSM 14385 / NBRC 107922 / TMO</strain>
    </source>
</reference>
<feature type="binding site" evidence="7">
    <location>
        <position position="83"/>
    </location>
    <ligand>
        <name>Zn(2+)</name>
        <dbReference type="ChEBI" id="CHEBI:29105"/>
        <note>catalytic</note>
    </ligand>
</feature>
<keyword evidence="7" id="KW-0690">Ribosome biogenesis</keyword>
<protein>
    <recommendedName>
        <fullName evidence="7">Endoribonuclease YbeY</fullName>
        <ecNumber evidence="7">3.1.-.-</ecNumber>
    </recommendedName>
</protein>
<comment type="cofactor">
    <cofactor evidence="7">
        <name>Zn(2+)</name>
        <dbReference type="ChEBI" id="CHEBI:29105"/>
    </cofactor>
    <text evidence="7">Binds 1 zinc ion.</text>
</comment>
<evidence type="ECO:0000256" key="3">
    <source>
        <dbReference type="ARBA" id="ARBA00022723"/>
    </source>
</evidence>
<organism evidence="8 9">
    <name type="scientific">Pseudothermotoga lettingae (strain ATCC BAA-301 / DSM 14385 / NBRC 107922 / TMO)</name>
    <name type="common">Thermotoga lettingae</name>
    <dbReference type="NCBI Taxonomy" id="416591"/>
    <lineage>
        <taxon>Bacteria</taxon>
        <taxon>Thermotogati</taxon>
        <taxon>Thermotogota</taxon>
        <taxon>Thermotogae</taxon>
        <taxon>Thermotogales</taxon>
        <taxon>Thermotogaceae</taxon>
        <taxon>Pseudothermotoga</taxon>
    </lineage>
</organism>
<keyword evidence="9" id="KW-1185">Reference proteome</keyword>
<dbReference type="InterPro" id="IPR023091">
    <property type="entry name" value="MetalPrtase_cat_dom_sf_prd"/>
</dbReference>
<comment type="function">
    <text evidence="7">Single strand-specific metallo-endoribonuclease involved in late-stage 70S ribosome quality control and in maturation of the 3' terminus of the 16S rRNA.</text>
</comment>
<accession>A8F8P0</accession>
<dbReference type="GO" id="GO:0006364">
    <property type="term" value="P:rRNA processing"/>
    <property type="evidence" value="ECO:0007669"/>
    <property type="project" value="UniProtKB-UniRule"/>
</dbReference>
<evidence type="ECO:0000256" key="6">
    <source>
        <dbReference type="ARBA" id="ARBA00022833"/>
    </source>
</evidence>
<dbReference type="EMBL" id="CP000812">
    <property type="protein sequence ID" value="ABV34524.1"/>
    <property type="molecule type" value="Genomic_DNA"/>
</dbReference>
<dbReference type="GO" id="GO:0004222">
    <property type="term" value="F:metalloendopeptidase activity"/>
    <property type="evidence" value="ECO:0007669"/>
    <property type="project" value="InterPro"/>
</dbReference>
<dbReference type="Gene3D" id="3.40.390.30">
    <property type="entry name" value="Metalloproteases ('zincins'), catalytic domain"/>
    <property type="match status" value="1"/>
</dbReference>
<dbReference type="NCBIfam" id="TIGR00043">
    <property type="entry name" value="rRNA maturation RNase YbeY"/>
    <property type="match status" value="1"/>
</dbReference>
<comment type="similarity">
    <text evidence="1 7">Belongs to the endoribonuclease YbeY family.</text>
</comment>
<sequence>MVLKNEDKNIDVSLVFIGERRMRNLNREYRKIDSPTDVLTFFYEEESFGEIFICPSQVEKNASKYSQRYEIELFRVLIHACLHLCGYDHEFVDNKSQEMFHRQEKYLREVEKNGC</sequence>
<dbReference type="Pfam" id="PF02130">
    <property type="entry name" value="YbeY"/>
    <property type="match status" value="1"/>
</dbReference>
<gene>
    <name evidence="7" type="primary">ybeY</name>
    <name evidence="8" type="ordered locus">Tlet_1970</name>
</gene>
<evidence type="ECO:0000256" key="7">
    <source>
        <dbReference type="HAMAP-Rule" id="MF_00009"/>
    </source>
</evidence>
<dbReference type="PANTHER" id="PTHR46986:SF1">
    <property type="entry name" value="ENDORIBONUCLEASE YBEY, CHLOROPLASTIC"/>
    <property type="match status" value="1"/>
</dbReference>
<dbReference type="HOGENOM" id="CLU_106710_3_3_0"/>
<dbReference type="EC" id="3.1.-.-" evidence="7"/>
<dbReference type="HAMAP" id="MF_00009">
    <property type="entry name" value="Endoribonucl_YbeY"/>
    <property type="match status" value="1"/>
</dbReference>
<dbReference type="GO" id="GO:0004521">
    <property type="term" value="F:RNA endonuclease activity"/>
    <property type="evidence" value="ECO:0007669"/>
    <property type="project" value="UniProtKB-UniRule"/>
</dbReference>
<dbReference type="Proteomes" id="UP000002016">
    <property type="component" value="Chromosome"/>
</dbReference>
<dbReference type="KEGG" id="tle:Tlet_1970"/>
<evidence type="ECO:0000256" key="2">
    <source>
        <dbReference type="ARBA" id="ARBA00022722"/>
    </source>
</evidence>